<evidence type="ECO:0000313" key="8">
    <source>
        <dbReference type="Proteomes" id="UP000184052"/>
    </source>
</evidence>
<organism evidence="7 8">
    <name type="scientific">Dethiosulfatibacter aminovorans DSM 17477</name>
    <dbReference type="NCBI Taxonomy" id="1121476"/>
    <lineage>
        <taxon>Bacteria</taxon>
        <taxon>Bacillati</taxon>
        <taxon>Bacillota</taxon>
        <taxon>Tissierellia</taxon>
        <taxon>Dethiosulfatibacter</taxon>
    </lineage>
</organism>
<accession>A0A1M6D9V7</accession>
<evidence type="ECO:0000313" key="7">
    <source>
        <dbReference type="EMBL" id="SHI69949.1"/>
    </source>
</evidence>
<dbReference type="InterPro" id="IPR002104">
    <property type="entry name" value="Integrase_catalytic"/>
</dbReference>
<dbReference type="InterPro" id="IPR044068">
    <property type="entry name" value="CB"/>
</dbReference>
<dbReference type="STRING" id="1121476.SAMN02745751_00832"/>
<evidence type="ECO:0000256" key="1">
    <source>
        <dbReference type="ARBA" id="ARBA00022908"/>
    </source>
</evidence>
<feature type="domain" description="Core-binding (CB)" evidence="6">
    <location>
        <begin position="1"/>
        <end position="85"/>
    </location>
</feature>
<evidence type="ECO:0000256" key="3">
    <source>
        <dbReference type="ARBA" id="ARBA00023172"/>
    </source>
</evidence>
<dbReference type="GO" id="GO:0003677">
    <property type="term" value="F:DNA binding"/>
    <property type="evidence" value="ECO:0007669"/>
    <property type="project" value="UniProtKB-UniRule"/>
</dbReference>
<dbReference type="InterPro" id="IPR010998">
    <property type="entry name" value="Integrase_recombinase_N"/>
</dbReference>
<proteinExistence type="predicted"/>
<name>A0A1M6D9V7_9FIRM</name>
<keyword evidence="2 4" id="KW-0238">DNA-binding</keyword>
<dbReference type="InterPro" id="IPR011010">
    <property type="entry name" value="DNA_brk_join_enz"/>
</dbReference>
<dbReference type="GO" id="GO:0006310">
    <property type="term" value="P:DNA recombination"/>
    <property type="evidence" value="ECO:0007669"/>
    <property type="project" value="UniProtKB-KW"/>
</dbReference>
<dbReference type="EMBL" id="FQZL01000006">
    <property type="protein sequence ID" value="SHI69949.1"/>
    <property type="molecule type" value="Genomic_DNA"/>
</dbReference>
<dbReference type="RefSeq" id="WP_073047610.1">
    <property type="nucleotide sequence ID" value="NZ_FQZL01000006.1"/>
</dbReference>
<dbReference type="Pfam" id="PF02899">
    <property type="entry name" value="Phage_int_SAM_1"/>
    <property type="match status" value="1"/>
</dbReference>
<protein>
    <submittedName>
        <fullName evidence="7">Integrase/recombinase XerD</fullName>
    </submittedName>
</protein>
<gene>
    <name evidence="7" type="ORF">SAMN02745751_00832</name>
</gene>
<dbReference type="InterPro" id="IPR013762">
    <property type="entry name" value="Integrase-like_cat_sf"/>
</dbReference>
<dbReference type="InterPro" id="IPR050090">
    <property type="entry name" value="Tyrosine_recombinase_XerCD"/>
</dbReference>
<dbReference type="AlphaFoldDB" id="A0A1M6D9V7"/>
<dbReference type="PANTHER" id="PTHR30349">
    <property type="entry name" value="PHAGE INTEGRASE-RELATED"/>
    <property type="match status" value="1"/>
</dbReference>
<keyword evidence="8" id="KW-1185">Reference proteome</keyword>
<evidence type="ECO:0000259" key="6">
    <source>
        <dbReference type="PROSITE" id="PS51900"/>
    </source>
</evidence>
<dbReference type="InterPro" id="IPR004107">
    <property type="entry name" value="Integrase_SAM-like_N"/>
</dbReference>
<evidence type="ECO:0000256" key="4">
    <source>
        <dbReference type="PROSITE-ProRule" id="PRU01248"/>
    </source>
</evidence>
<evidence type="ECO:0000256" key="2">
    <source>
        <dbReference type="ARBA" id="ARBA00023125"/>
    </source>
</evidence>
<evidence type="ECO:0000259" key="5">
    <source>
        <dbReference type="PROSITE" id="PS51898"/>
    </source>
</evidence>
<dbReference type="SUPFAM" id="SSF56349">
    <property type="entry name" value="DNA breaking-rejoining enzymes"/>
    <property type="match status" value="1"/>
</dbReference>
<keyword evidence="1" id="KW-0229">DNA integration</keyword>
<feature type="domain" description="Tyr recombinase" evidence="5">
    <location>
        <begin position="106"/>
        <end position="288"/>
    </location>
</feature>
<dbReference type="Gene3D" id="1.10.150.130">
    <property type="match status" value="1"/>
</dbReference>
<sequence length="294" mass="33922">MNEHIRKYAEYLETRKNFSQNTSSAYIRDLTSFNTYIEECYKKELTEVTKTMILTYVLDMQKKSKNASTVSRSLSSIKSFYKYLESQRLVEKNPSTGIQAPRIEKKMPQFLTVEEIEKLLDMPDIDTVKGCRDKAMLELLYSTGIKVSELLNLKISSYSRFTDSLRIVKTKNSRHVPVGETAKKHLEAYLEGHRQSLNPEEGEDAIFLNVNGKSMSRQGFWKIIKSYAKSANIEKDITPQIIRNSFVVHLLQNGADIGTLNSLFGQNNISMIQSYLKSKQNKTFEIYKRTHPRS</sequence>
<dbReference type="Pfam" id="PF00589">
    <property type="entry name" value="Phage_integrase"/>
    <property type="match status" value="1"/>
</dbReference>
<dbReference type="Gene3D" id="1.10.443.10">
    <property type="entry name" value="Intergrase catalytic core"/>
    <property type="match status" value="1"/>
</dbReference>
<dbReference type="Proteomes" id="UP000184052">
    <property type="component" value="Unassembled WGS sequence"/>
</dbReference>
<reference evidence="7 8" key="1">
    <citation type="submission" date="2016-11" db="EMBL/GenBank/DDBJ databases">
        <authorList>
            <person name="Jaros S."/>
            <person name="Januszkiewicz K."/>
            <person name="Wedrychowicz H."/>
        </authorList>
    </citation>
    <scope>NUCLEOTIDE SEQUENCE [LARGE SCALE GENOMIC DNA]</scope>
    <source>
        <strain evidence="7 8">DSM 17477</strain>
    </source>
</reference>
<keyword evidence="3" id="KW-0233">DNA recombination</keyword>
<dbReference type="PANTHER" id="PTHR30349:SF81">
    <property type="entry name" value="TYROSINE RECOMBINASE XERC"/>
    <property type="match status" value="1"/>
</dbReference>
<dbReference type="PROSITE" id="PS51898">
    <property type="entry name" value="TYR_RECOMBINASE"/>
    <property type="match status" value="1"/>
</dbReference>
<dbReference type="PROSITE" id="PS51900">
    <property type="entry name" value="CB"/>
    <property type="match status" value="1"/>
</dbReference>
<dbReference type="GO" id="GO:0015074">
    <property type="term" value="P:DNA integration"/>
    <property type="evidence" value="ECO:0007669"/>
    <property type="project" value="UniProtKB-KW"/>
</dbReference>